<comment type="caution">
    <text evidence="1">The sequence shown here is derived from an EMBL/GenBank/DDBJ whole genome shotgun (WGS) entry which is preliminary data.</text>
</comment>
<accession>A0ACC3N238</accession>
<dbReference type="Proteomes" id="UP001281147">
    <property type="component" value="Unassembled WGS sequence"/>
</dbReference>
<organism evidence="1 2">
    <name type="scientific">Vermiconidia calcicola</name>
    <dbReference type="NCBI Taxonomy" id="1690605"/>
    <lineage>
        <taxon>Eukaryota</taxon>
        <taxon>Fungi</taxon>
        <taxon>Dikarya</taxon>
        <taxon>Ascomycota</taxon>
        <taxon>Pezizomycotina</taxon>
        <taxon>Dothideomycetes</taxon>
        <taxon>Dothideomycetidae</taxon>
        <taxon>Mycosphaerellales</taxon>
        <taxon>Extremaceae</taxon>
        <taxon>Vermiconidia</taxon>
    </lineage>
</organism>
<protein>
    <submittedName>
        <fullName evidence="1">Uncharacterized protein</fullName>
    </submittedName>
</protein>
<dbReference type="EMBL" id="JAUTXU010000100">
    <property type="protein sequence ID" value="KAK3708579.1"/>
    <property type="molecule type" value="Genomic_DNA"/>
</dbReference>
<evidence type="ECO:0000313" key="1">
    <source>
        <dbReference type="EMBL" id="KAK3708579.1"/>
    </source>
</evidence>
<proteinExistence type="predicted"/>
<sequence length="461" mass="50130">MGDSKTTKDSNKGSKGSQAQPKPVASQGSKSGGSGDKGKKPADQGDDKGKKPVKEDKKSKPDDDKGKKPDDKGKKPANQDKKSSPDDDEGKKPDTKPEAQHSKTLQASQGSDDEGDGVADPIAELSAALQRVRDGGIQVTLATKLYNENMRVFKEYVQANDARKMLGEKRYSSVELKKWDEQKDKFFNISNFAELLLPTGNLGRPSKRSIKLANDLAYSKEVKDFVKQDDPQALFINGNEDVDGKLEAPYATGIIAIRIFHLTVDMKNDLTMAWSCTGNPDRTPRDMVYCLLGQIARNGAIVKLPEKGGLSFVRLLQYVTDAIRTNLLTSKVWCNIEGISEYQDKDSSHKKEMMSVVEELVDMVILSRSAPHPFNFLMLSPIGGECYDAYKKRVEGNPDLEIEGDPDLKFMGPGMAVNPGEGVVKPNKSEPSSEGSSRTVTPGSRGSGTATPVPGGGSRRS</sequence>
<reference evidence="1" key="1">
    <citation type="submission" date="2023-07" db="EMBL/GenBank/DDBJ databases">
        <title>Black Yeasts Isolated from many extreme environments.</title>
        <authorList>
            <person name="Coleine C."/>
            <person name="Stajich J.E."/>
            <person name="Selbmann L."/>
        </authorList>
    </citation>
    <scope>NUCLEOTIDE SEQUENCE</scope>
    <source>
        <strain evidence="1">CCFEE 5714</strain>
    </source>
</reference>
<keyword evidence="2" id="KW-1185">Reference proteome</keyword>
<name>A0ACC3N238_9PEZI</name>
<evidence type="ECO:0000313" key="2">
    <source>
        <dbReference type="Proteomes" id="UP001281147"/>
    </source>
</evidence>
<gene>
    <name evidence="1" type="ORF">LTR37_011474</name>
</gene>